<dbReference type="SMART" id="SM00342">
    <property type="entry name" value="HTH_ARAC"/>
    <property type="match status" value="1"/>
</dbReference>
<dbReference type="GO" id="GO:0003700">
    <property type="term" value="F:DNA-binding transcription factor activity"/>
    <property type="evidence" value="ECO:0007669"/>
    <property type="project" value="InterPro"/>
</dbReference>
<dbReference type="Gene3D" id="1.10.10.60">
    <property type="entry name" value="Homeodomain-like"/>
    <property type="match status" value="1"/>
</dbReference>
<organism evidence="5 6">
    <name type="scientific">Vibrio mediterranei</name>
    <dbReference type="NCBI Taxonomy" id="689"/>
    <lineage>
        <taxon>Bacteria</taxon>
        <taxon>Pseudomonadati</taxon>
        <taxon>Pseudomonadota</taxon>
        <taxon>Gammaproteobacteria</taxon>
        <taxon>Vibrionales</taxon>
        <taxon>Vibrionaceae</taxon>
        <taxon>Vibrio</taxon>
    </lineage>
</organism>
<dbReference type="PANTHER" id="PTHR47894">
    <property type="entry name" value="HTH-TYPE TRANSCRIPTIONAL REGULATOR GADX"/>
    <property type="match status" value="1"/>
</dbReference>
<dbReference type="PANTHER" id="PTHR47894:SF4">
    <property type="entry name" value="HTH-TYPE TRANSCRIPTIONAL REGULATOR GADX"/>
    <property type="match status" value="1"/>
</dbReference>
<dbReference type="PROSITE" id="PS01124">
    <property type="entry name" value="HTH_ARAC_FAMILY_2"/>
    <property type="match status" value="1"/>
</dbReference>
<evidence type="ECO:0000313" key="6">
    <source>
        <dbReference type="Proteomes" id="UP000279760"/>
    </source>
</evidence>
<proteinExistence type="predicted"/>
<dbReference type="GO" id="GO:0000976">
    <property type="term" value="F:transcription cis-regulatory region binding"/>
    <property type="evidence" value="ECO:0007669"/>
    <property type="project" value="TreeGrafter"/>
</dbReference>
<accession>A0A3G4VE03</accession>
<dbReference type="PRINTS" id="PR00032">
    <property type="entry name" value="HTHARAC"/>
</dbReference>
<keyword evidence="1" id="KW-0805">Transcription regulation</keyword>
<dbReference type="EMBL" id="CP033577">
    <property type="protein sequence ID" value="AYV22934.1"/>
    <property type="molecule type" value="Genomic_DNA"/>
</dbReference>
<dbReference type="SUPFAM" id="SSF46689">
    <property type="entry name" value="Homeodomain-like"/>
    <property type="match status" value="1"/>
</dbReference>
<keyword evidence="2" id="KW-0238">DNA-binding</keyword>
<evidence type="ECO:0000259" key="4">
    <source>
        <dbReference type="PROSITE" id="PS01124"/>
    </source>
</evidence>
<sequence length="335" mass="38672">MMARPRKEEQVHIIRTEHVMFFIDLFKGMDVDLLPLLREARIPNTIVQQPNYSYLPESTLKNLLCHLGKRLSSDQFGIRVWEMVSLEYVPYYLSKLPVNTTVHEALSRFGQLLEMESSNTKVYIKRAGGAWWFVREKTGADEVWFQYAEIFSVTFMTQLVHQLTAGQYHPKEIGVQSSSIEAFKLLPQLQNVVLYNERPVTAIKIPDSVMMQMTKFNVQKSVPSEPLPKLGRFTQSLKLALKPYFTAGKLPLDVASEVINIHSRTIQRRLKEEETNYKEFSEQILFELIKTELMSSSTIATVAQQFGYSDSAHFTRAFKRYVGITPSQYRSNLPT</sequence>
<dbReference type="InterPro" id="IPR009057">
    <property type="entry name" value="Homeodomain-like_sf"/>
</dbReference>
<dbReference type="AlphaFoldDB" id="A0A3G4VE03"/>
<keyword evidence="3" id="KW-0804">Transcription</keyword>
<dbReference type="InterPro" id="IPR020449">
    <property type="entry name" value="Tscrpt_reg_AraC-type_HTH"/>
</dbReference>
<dbReference type="Pfam" id="PF12833">
    <property type="entry name" value="HTH_18"/>
    <property type="match status" value="1"/>
</dbReference>
<dbReference type="Proteomes" id="UP000279760">
    <property type="component" value="Chromosome 1"/>
</dbReference>
<dbReference type="GO" id="GO:0005829">
    <property type="term" value="C:cytosol"/>
    <property type="evidence" value="ECO:0007669"/>
    <property type="project" value="TreeGrafter"/>
</dbReference>
<evidence type="ECO:0000313" key="5">
    <source>
        <dbReference type="EMBL" id="AYV22934.1"/>
    </source>
</evidence>
<evidence type="ECO:0000256" key="1">
    <source>
        <dbReference type="ARBA" id="ARBA00023015"/>
    </source>
</evidence>
<evidence type="ECO:0000256" key="3">
    <source>
        <dbReference type="ARBA" id="ARBA00023163"/>
    </source>
</evidence>
<evidence type="ECO:0000256" key="2">
    <source>
        <dbReference type="ARBA" id="ARBA00023125"/>
    </source>
</evidence>
<name>A0A3G4VE03_9VIBR</name>
<protein>
    <submittedName>
        <fullName evidence="5">AraC family transcriptional regulator</fullName>
    </submittedName>
</protein>
<dbReference type="InterPro" id="IPR018060">
    <property type="entry name" value="HTH_AraC"/>
</dbReference>
<reference evidence="5 6" key="1">
    <citation type="submission" date="2018-11" db="EMBL/GenBank/DDBJ databases">
        <title>Complete Genome Sequence of Vbrio mediterranei 117-T6: a Potential Pathogen Bacteria Isolated from the Conchocelis of Pyropia.</title>
        <authorList>
            <person name="Liu Q."/>
        </authorList>
    </citation>
    <scope>NUCLEOTIDE SEQUENCE [LARGE SCALE GENOMIC DNA]</scope>
    <source>
        <strain evidence="5 6">117-T6</strain>
    </source>
</reference>
<gene>
    <name evidence="5" type="ORF">ECB94_17465</name>
</gene>
<feature type="domain" description="HTH araC/xylS-type" evidence="4">
    <location>
        <begin position="235"/>
        <end position="332"/>
    </location>
</feature>